<dbReference type="Proteomes" id="UP000054166">
    <property type="component" value="Unassembled WGS sequence"/>
</dbReference>
<reference evidence="2" key="2">
    <citation type="submission" date="2015-01" db="EMBL/GenBank/DDBJ databases">
        <title>Evolutionary Origins and Diversification of the Mycorrhizal Mutualists.</title>
        <authorList>
            <consortium name="DOE Joint Genome Institute"/>
            <consortium name="Mycorrhizal Genomics Consortium"/>
            <person name="Kohler A."/>
            <person name="Kuo A."/>
            <person name="Nagy L.G."/>
            <person name="Floudas D."/>
            <person name="Copeland A."/>
            <person name="Barry K.W."/>
            <person name="Cichocki N."/>
            <person name="Veneault-Fourrey C."/>
            <person name="LaButti K."/>
            <person name="Lindquist E.A."/>
            <person name="Lipzen A."/>
            <person name="Lundell T."/>
            <person name="Morin E."/>
            <person name="Murat C."/>
            <person name="Riley R."/>
            <person name="Ohm R."/>
            <person name="Sun H."/>
            <person name="Tunlid A."/>
            <person name="Henrissat B."/>
            <person name="Grigoriev I.V."/>
            <person name="Hibbett D.S."/>
            <person name="Martin F."/>
        </authorList>
    </citation>
    <scope>NUCLEOTIDE SEQUENCE [LARGE SCALE GENOMIC DNA]</scope>
    <source>
        <strain evidence="2">F 1598</strain>
    </source>
</reference>
<dbReference type="AlphaFoldDB" id="A0A0C3B2R6"/>
<feature type="non-terminal residue" evidence="1">
    <location>
        <position position="1"/>
    </location>
</feature>
<evidence type="ECO:0000313" key="1">
    <source>
        <dbReference type="EMBL" id="KIM71552.1"/>
    </source>
</evidence>
<dbReference type="OrthoDB" id="2742740at2759"/>
<keyword evidence="2" id="KW-1185">Reference proteome</keyword>
<name>A0A0C3B2R6_PILCF</name>
<dbReference type="EMBL" id="KN833278">
    <property type="protein sequence ID" value="KIM71552.1"/>
    <property type="molecule type" value="Genomic_DNA"/>
</dbReference>
<evidence type="ECO:0000313" key="2">
    <source>
        <dbReference type="Proteomes" id="UP000054166"/>
    </source>
</evidence>
<sequence length="101" mass="11331">QRSDREQDDPRTGADVPVAVPVRIADLHIALSFIDALKSASLDDENLDAEVLERLRHPLQELVDDIDPDLRLSIDLFLSTSNSSQQSYTSAQEAILRRHPQ</sequence>
<accession>A0A0C3B2R6</accession>
<dbReference type="InParanoid" id="A0A0C3B2R6"/>
<dbReference type="STRING" id="765440.A0A0C3B2R6"/>
<feature type="non-terminal residue" evidence="1">
    <location>
        <position position="101"/>
    </location>
</feature>
<organism evidence="1 2">
    <name type="scientific">Piloderma croceum (strain F 1598)</name>
    <dbReference type="NCBI Taxonomy" id="765440"/>
    <lineage>
        <taxon>Eukaryota</taxon>
        <taxon>Fungi</taxon>
        <taxon>Dikarya</taxon>
        <taxon>Basidiomycota</taxon>
        <taxon>Agaricomycotina</taxon>
        <taxon>Agaricomycetes</taxon>
        <taxon>Agaricomycetidae</taxon>
        <taxon>Atheliales</taxon>
        <taxon>Atheliaceae</taxon>
        <taxon>Piloderma</taxon>
    </lineage>
</organism>
<gene>
    <name evidence="1" type="ORF">PILCRDRAFT_40162</name>
</gene>
<reference evidence="1 2" key="1">
    <citation type="submission" date="2014-04" db="EMBL/GenBank/DDBJ databases">
        <authorList>
            <consortium name="DOE Joint Genome Institute"/>
            <person name="Kuo A."/>
            <person name="Tarkka M."/>
            <person name="Buscot F."/>
            <person name="Kohler A."/>
            <person name="Nagy L.G."/>
            <person name="Floudas D."/>
            <person name="Copeland A."/>
            <person name="Barry K.W."/>
            <person name="Cichocki N."/>
            <person name="Veneault-Fourrey C."/>
            <person name="LaButti K."/>
            <person name="Lindquist E.A."/>
            <person name="Lipzen A."/>
            <person name="Lundell T."/>
            <person name="Morin E."/>
            <person name="Murat C."/>
            <person name="Sun H."/>
            <person name="Tunlid A."/>
            <person name="Henrissat B."/>
            <person name="Grigoriev I.V."/>
            <person name="Hibbett D.S."/>
            <person name="Martin F."/>
            <person name="Nordberg H.P."/>
            <person name="Cantor M.N."/>
            <person name="Hua S.X."/>
        </authorList>
    </citation>
    <scope>NUCLEOTIDE SEQUENCE [LARGE SCALE GENOMIC DNA]</scope>
    <source>
        <strain evidence="1 2">F 1598</strain>
    </source>
</reference>
<protein>
    <submittedName>
        <fullName evidence="1">Uncharacterized protein</fullName>
    </submittedName>
</protein>
<proteinExistence type="predicted"/>
<dbReference type="HOGENOM" id="CLU_2298398_0_0_1"/>